<organism evidence="1">
    <name type="scientific">Anguilla anguilla</name>
    <name type="common">European freshwater eel</name>
    <name type="synonym">Muraena anguilla</name>
    <dbReference type="NCBI Taxonomy" id="7936"/>
    <lineage>
        <taxon>Eukaryota</taxon>
        <taxon>Metazoa</taxon>
        <taxon>Chordata</taxon>
        <taxon>Craniata</taxon>
        <taxon>Vertebrata</taxon>
        <taxon>Euteleostomi</taxon>
        <taxon>Actinopterygii</taxon>
        <taxon>Neopterygii</taxon>
        <taxon>Teleostei</taxon>
        <taxon>Anguilliformes</taxon>
        <taxon>Anguillidae</taxon>
        <taxon>Anguilla</taxon>
    </lineage>
</organism>
<protein>
    <submittedName>
        <fullName evidence="1">Uncharacterized protein</fullName>
    </submittedName>
</protein>
<name>A0A0E9PTB4_ANGAN</name>
<proteinExistence type="predicted"/>
<evidence type="ECO:0000313" key="1">
    <source>
        <dbReference type="EMBL" id="JAH07866.1"/>
    </source>
</evidence>
<dbReference type="EMBL" id="GBXM01100711">
    <property type="protein sequence ID" value="JAH07866.1"/>
    <property type="molecule type" value="Transcribed_RNA"/>
</dbReference>
<accession>A0A0E9PTB4</accession>
<reference evidence="1" key="2">
    <citation type="journal article" date="2015" name="Fish Shellfish Immunol.">
        <title>Early steps in the European eel (Anguilla anguilla)-Vibrio vulnificus interaction in the gills: Role of the RtxA13 toxin.</title>
        <authorList>
            <person name="Callol A."/>
            <person name="Pajuelo D."/>
            <person name="Ebbesson L."/>
            <person name="Teles M."/>
            <person name="MacKenzie S."/>
            <person name="Amaro C."/>
        </authorList>
    </citation>
    <scope>NUCLEOTIDE SEQUENCE</scope>
</reference>
<sequence>MRRSHPLCCSEIILA</sequence>
<reference evidence="1" key="1">
    <citation type="submission" date="2014-11" db="EMBL/GenBank/DDBJ databases">
        <authorList>
            <person name="Amaro Gonzalez C."/>
        </authorList>
    </citation>
    <scope>NUCLEOTIDE SEQUENCE</scope>
</reference>